<accession>A0AAW1XYU2</accession>
<organism evidence="1 2">
    <name type="scientific">Rubus argutus</name>
    <name type="common">Southern blackberry</name>
    <dbReference type="NCBI Taxonomy" id="59490"/>
    <lineage>
        <taxon>Eukaryota</taxon>
        <taxon>Viridiplantae</taxon>
        <taxon>Streptophyta</taxon>
        <taxon>Embryophyta</taxon>
        <taxon>Tracheophyta</taxon>
        <taxon>Spermatophyta</taxon>
        <taxon>Magnoliopsida</taxon>
        <taxon>eudicotyledons</taxon>
        <taxon>Gunneridae</taxon>
        <taxon>Pentapetalae</taxon>
        <taxon>rosids</taxon>
        <taxon>fabids</taxon>
        <taxon>Rosales</taxon>
        <taxon>Rosaceae</taxon>
        <taxon>Rosoideae</taxon>
        <taxon>Rosoideae incertae sedis</taxon>
        <taxon>Rubus</taxon>
    </lineage>
</organism>
<comment type="caution">
    <text evidence="1">The sequence shown here is derived from an EMBL/GenBank/DDBJ whole genome shotgun (WGS) entry which is preliminary data.</text>
</comment>
<dbReference type="EMBL" id="JBEDUW010000002">
    <property type="protein sequence ID" value="KAK9941844.1"/>
    <property type="molecule type" value="Genomic_DNA"/>
</dbReference>
<dbReference type="PANTHER" id="PTHR34462">
    <property type="entry name" value="OS05G0587400 PROTEIN"/>
    <property type="match status" value="1"/>
</dbReference>
<keyword evidence="2" id="KW-1185">Reference proteome</keyword>
<dbReference type="PANTHER" id="PTHR34462:SF1">
    <property type="entry name" value="OS05G0587400 PROTEIN"/>
    <property type="match status" value="1"/>
</dbReference>
<gene>
    <name evidence="1" type="ORF">M0R45_007537</name>
</gene>
<dbReference type="Proteomes" id="UP001457282">
    <property type="component" value="Unassembled WGS sequence"/>
</dbReference>
<reference evidence="1 2" key="1">
    <citation type="journal article" date="2023" name="G3 (Bethesda)">
        <title>A chromosome-length genome assembly and annotation of blackberry (Rubus argutus, cv. 'Hillquist').</title>
        <authorList>
            <person name="Bruna T."/>
            <person name="Aryal R."/>
            <person name="Dudchenko O."/>
            <person name="Sargent D.J."/>
            <person name="Mead D."/>
            <person name="Buti M."/>
            <person name="Cavallini A."/>
            <person name="Hytonen T."/>
            <person name="Andres J."/>
            <person name="Pham M."/>
            <person name="Weisz D."/>
            <person name="Mascagni F."/>
            <person name="Usai G."/>
            <person name="Natali L."/>
            <person name="Bassil N."/>
            <person name="Fernandez G.E."/>
            <person name="Lomsadze A."/>
            <person name="Armour M."/>
            <person name="Olukolu B."/>
            <person name="Poorten T."/>
            <person name="Britton C."/>
            <person name="Davik J."/>
            <person name="Ashrafi H."/>
            <person name="Aiden E.L."/>
            <person name="Borodovsky M."/>
            <person name="Worthington M."/>
        </authorList>
    </citation>
    <scope>NUCLEOTIDE SEQUENCE [LARGE SCALE GENOMIC DNA]</scope>
    <source>
        <strain evidence="1">PI 553951</strain>
    </source>
</reference>
<protein>
    <submittedName>
        <fullName evidence="1">Uncharacterized protein</fullName>
    </submittedName>
</protein>
<evidence type="ECO:0000313" key="2">
    <source>
        <dbReference type="Proteomes" id="UP001457282"/>
    </source>
</evidence>
<proteinExistence type="predicted"/>
<name>A0AAW1XYU2_RUBAR</name>
<sequence length="120" mass="13426">MFFCFENAKSLCLLGQFDRAKEGWPAGRLGSLTSLTSRPVASAQIHRFTQQDDGNCLIAFQFRPLNLTWRMAPSGHLLLTVWASSPDHLEMPQNPFLHHSNCSDSPCVSESGSNIFSKRE</sequence>
<evidence type="ECO:0000313" key="1">
    <source>
        <dbReference type="EMBL" id="KAK9941844.1"/>
    </source>
</evidence>
<dbReference type="AlphaFoldDB" id="A0AAW1XYU2"/>